<evidence type="ECO:0000313" key="4">
    <source>
        <dbReference type="EMBL" id="CAI0375159.1"/>
    </source>
</evidence>
<evidence type="ECO:0000256" key="2">
    <source>
        <dbReference type="ARBA" id="ARBA00022980"/>
    </source>
</evidence>
<comment type="caution">
    <text evidence="4">The sequence shown here is derived from an EMBL/GenBank/DDBJ whole genome shotgun (WGS) entry which is preliminary data.</text>
</comment>
<dbReference type="SUPFAM" id="SSF50447">
    <property type="entry name" value="Translation proteins"/>
    <property type="match status" value="1"/>
</dbReference>
<dbReference type="GO" id="GO:0022625">
    <property type="term" value="C:cytosolic large ribosomal subunit"/>
    <property type="evidence" value="ECO:0007669"/>
    <property type="project" value="TreeGrafter"/>
</dbReference>
<evidence type="ECO:0000313" key="5">
    <source>
        <dbReference type="Proteomes" id="UP001154282"/>
    </source>
</evidence>
<accession>A0AAV0GRZ5</accession>
<dbReference type="AlphaFoldDB" id="A0AAV0GRZ5"/>
<dbReference type="Pfam" id="PF00297">
    <property type="entry name" value="Ribosomal_L3"/>
    <property type="match status" value="2"/>
</dbReference>
<dbReference type="PANTHER" id="PTHR11363:SF5">
    <property type="entry name" value="LARGE RIBOSOMAL SUBUNIT PROTEIN UL3"/>
    <property type="match status" value="1"/>
</dbReference>
<dbReference type="GO" id="GO:0003735">
    <property type="term" value="F:structural constituent of ribosome"/>
    <property type="evidence" value="ECO:0007669"/>
    <property type="project" value="InterPro"/>
</dbReference>
<keyword evidence="5" id="KW-1185">Reference proteome</keyword>
<keyword evidence="3" id="KW-0687">Ribonucleoprotein</keyword>
<gene>
    <name evidence="4" type="ORF">LITE_LOCUS489</name>
</gene>
<dbReference type="Proteomes" id="UP001154282">
    <property type="component" value="Unassembled WGS sequence"/>
</dbReference>
<dbReference type="GO" id="GO:0003723">
    <property type="term" value="F:RNA binding"/>
    <property type="evidence" value="ECO:0007669"/>
    <property type="project" value="TreeGrafter"/>
</dbReference>
<proteinExistence type="inferred from homology"/>
<keyword evidence="2" id="KW-0689">Ribosomal protein</keyword>
<evidence type="ECO:0000256" key="1">
    <source>
        <dbReference type="ARBA" id="ARBA00006540"/>
    </source>
</evidence>
<dbReference type="EMBL" id="CAMGYJ010000002">
    <property type="protein sequence ID" value="CAI0375159.1"/>
    <property type="molecule type" value="Genomic_DNA"/>
</dbReference>
<dbReference type="InterPro" id="IPR045077">
    <property type="entry name" value="L3_arc_euk"/>
</dbReference>
<dbReference type="PANTHER" id="PTHR11363">
    <property type="entry name" value="60S RIBOSOMAL PROTEIN L3-RELATED"/>
    <property type="match status" value="1"/>
</dbReference>
<dbReference type="GO" id="GO:0006412">
    <property type="term" value="P:translation"/>
    <property type="evidence" value="ECO:0007669"/>
    <property type="project" value="InterPro"/>
</dbReference>
<organism evidence="4 5">
    <name type="scientific">Linum tenue</name>
    <dbReference type="NCBI Taxonomy" id="586396"/>
    <lineage>
        <taxon>Eukaryota</taxon>
        <taxon>Viridiplantae</taxon>
        <taxon>Streptophyta</taxon>
        <taxon>Embryophyta</taxon>
        <taxon>Tracheophyta</taxon>
        <taxon>Spermatophyta</taxon>
        <taxon>Magnoliopsida</taxon>
        <taxon>eudicotyledons</taxon>
        <taxon>Gunneridae</taxon>
        <taxon>Pentapetalae</taxon>
        <taxon>rosids</taxon>
        <taxon>fabids</taxon>
        <taxon>Malpighiales</taxon>
        <taxon>Linaceae</taxon>
        <taxon>Linum</taxon>
    </lineage>
</organism>
<dbReference type="Gene3D" id="2.40.30.10">
    <property type="entry name" value="Translation factors"/>
    <property type="match status" value="1"/>
</dbReference>
<reference evidence="4" key="1">
    <citation type="submission" date="2022-08" db="EMBL/GenBank/DDBJ databases">
        <authorList>
            <person name="Gutierrez-Valencia J."/>
        </authorList>
    </citation>
    <scope>NUCLEOTIDE SEQUENCE</scope>
</reference>
<name>A0AAV0GRZ5_9ROSI</name>
<dbReference type="InterPro" id="IPR000597">
    <property type="entry name" value="Ribosomal_uL3"/>
</dbReference>
<comment type="similarity">
    <text evidence="1">Belongs to the universal ribosomal protein uL3 family.</text>
</comment>
<protein>
    <submittedName>
        <fullName evidence="4">Uncharacterized protein</fullName>
    </submittedName>
</protein>
<sequence>MFIPPSPPRAKSSIARLNIVSVLALKHFCLVHCEMVIVLISAWLYSKKFETDEGKKDVTSQLEKMKYATVVRVLAQTQISEMKGLEQKKAYLMEFQVNGGDITKKVDFAYSFFEKQVPIDAVFVEDEIHWCGQGVSYTVAKAGQNGYHHCTEMNKKTYKLGKSVQDSHSAMTSYDKTEKDITPIGGFPHYGTVKEDYIFDQGLLCRSQEACGDIDAVSVETDFQN</sequence>
<evidence type="ECO:0000256" key="3">
    <source>
        <dbReference type="ARBA" id="ARBA00023274"/>
    </source>
</evidence>
<dbReference type="InterPro" id="IPR009000">
    <property type="entry name" value="Transl_B-barrel_sf"/>
</dbReference>
<dbReference type="Gene3D" id="3.30.1430.10">
    <property type="match status" value="1"/>
</dbReference>